<protein>
    <submittedName>
        <fullName evidence="2">Membrane protein</fullName>
    </submittedName>
</protein>
<dbReference type="STRING" id="40754.THII_3602"/>
<dbReference type="AlphaFoldDB" id="A0A090AK44"/>
<dbReference type="Gene3D" id="2.60.200.60">
    <property type="match status" value="1"/>
</dbReference>
<accession>A0A090AK44</accession>
<keyword evidence="3" id="KW-1185">Reference proteome</keyword>
<dbReference type="InterPro" id="IPR008727">
    <property type="entry name" value="PAAR_motif"/>
</dbReference>
<dbReference type="EMBL" id="AP014633">
    <property type="protein sequence ID" value="BAP57899.1"/>
    <property type="molecule type" value="Genomic_DNA"/>
</dbReference>
<evidence type="ECO:0000256" key="1">
    <source>
        <dbReference type="SAM" id="MobiDB-lite"/>
    </source>
</evidence>
<dbReference type="Proteomes" id="UP000031623">
    <property type="component" value="Chromosome"/>
</dbReference>
<gene>
    <name evidence="2" type="ORF">THII_3602</name>
</gene>
<dbReference type="KEGG" id="tig:THII_3602"/>
<dbReference type="Pfam" id="PF05488">
    <property type="entry name" value="PAAR_motif"/>
    <property type="match status" value="1"/>
</dbReference>
<evidence type="ECO:0000313" key="3">
    <source>
        <dbReference type="Proteomes" id="UP000031623"/>
    </source>
</evidence>
<evidence type="ECO:0000313" key="2">
    <source>
        <dbReference type="EMBL" id="BAP57899.1"/>
    </source>
</evidence>
<name>A0A090AK44_9GAMM</name>
<organism evidence="2 3">
    <name type="scientific">Thioploca ingrica</name>
    <dbReference type="NCBI Taxonomy" id="40754"/>
    <lineage>
        <taxon>Bacteria</taxon>
        <taxon>Pseudomonadati</taxon>
        <taxon>Pseudomonadota</taxon>
        <taxon>Gammaproteobacteria</taxon>
        <taxon>Thiotrichales</taxon>
        <taxon>Thiotrichaceae</taxon>
        <taxon>Thioploca</taxon>
    </lineage>
</organism>
<dbReference type="HOGENOM" id="CLU_2232273_0_0_6"/>
<sequence length="94" mass="9668">MPKQGRVGDKSKAPVDAHGKPCCPHAVEGPAIQGSPNVFVNSQAALRVGDPGVHAACCGPNTWQATKGSKSVFINGIPAHRFGDDTVHCGGRVI</sequence>
<feature type="compositionally biased region" description="Basic and acidic residues" evidence="1">
    <location>
        <begin position="1"/>
        <end position="19"/>
    </location>
</feature>
<proteinExistence type="predicted"/>
<feature type="region of interest" description="Disordered" evidence="1">
    <location>
        <begin position="1"/>
        <end position="20"/>
    </location>
</feature>
<dbReference type="CDD" id="cd14671">
    <property type="entry name" value="PAAR_like"/>
    <property type="match status" value="1"/>
</dbReference>
<reference evidence="2 3" key="1">
    <citation type="journal article" date="2014" name="ISME J.">
        <title>Ecophysiology of Thioploca ingrica as revealed by the complete genome sequence supplemented with proteomic evidence.</title>
        <authorList>
            <person name="Kojima H."/>
            <person name="Ogura Y."/>
            <person name="Yamamoto N."/>
            <person name="Togashi T."/>
            <person name="Mori H."/>
            <person name="Watanabe T."/>
            <person name="Nemoto F."/>
            <person name="Kurokawa K."/>
            <person name="Hayashi T."/>
            <person name="Fukui M."/>
        </authorList>
    </citation>
    <scope>NUCLEOTIDE SEQUENCE [LARGE SCALE GENOMIC DNA]</scope>
</reference>